<dbReference type="InterPro" id="IPR015886">
    <property type="entry name" value="H2TH_FPG"/>
</dbReference>
<dbReference type="GO" id="GO:0003684">
    <property type="term" value="F:damaged DNA binding"/>
    <property type="evidence" value="ECO:0007669"/>
    <property type="project" value="InterPro"/>
</dbReference>
<evidence type="ECO:0000256" key="13">
    <source>
        <dbReference type="PROSITE-ProRule" id="PRU00391"/>
    </source>
</evidence>
<dbReference type="InterPro" id="IPR000214">
    <property type="entry name" value="Znf_DNA_glyclase/AP_lyase"/>
</dbReference>
<protein>
    <submittedName>
        <fullName evidence="16">Formamidopyrimidine-DNA glycosylase</fullName>
        <ecNumber evidence="16">3.2.2.23</ecNumber>
        <ecNumber evidence="16">4.2.99.18</ecNumber>
    </submittedName>
</protein>
<keyword evidence="12 16" id="KW-0326">Glycosidase</keyword>
<evidence type="ECO:0000313" key="16">
    <source>
        <dbReference type="EMBL" id="KZX15581.1"/>
    </source>
</evidence>
<dbReference type="PROSITE" id="PS51068">
    <property type="entry name" value="FPG_CAT"/>
    <property type="match status" value="1"/>
</dbReference>
<dbReference type="EMBL" id="LWMW01000114">
    <property type="protein sequence ID" value="KZX15581.1"/>
    <property type="molecule type" value="Genomic_DNA"/>
</dbReference>
<dbReference type="GO" id="GO:0008270">
    <property type="term" value="F:zinc ion binding"/>
    <property type="evidence" value="ECO:0007669"/>
    <property type="project" value="UniProtKB-KW"/>
</dbReference>
<dbReference type="GO" id="GO:0140078">
    <property type="term" value="F:class I DNA-(apurinic or apyrimidinic site) endonuclease activity"/>
    <property type="evidence" value="ECO:0007669"/>
    <property type="project" value="UniProtKB-EC"/>
</dbReference>
<dbReference type="OrthoDB" id="53322at2157"/>
<organism evidence="16 17">
    <name type="scientific">Methanobrevibacter cuticularis</name>
    <dbReference type="NCBI Taxonomy" id="47311"/>
    <lineage>
        <taxon>Archaea</taxon>
        <taxon>Methanobacteriati</taxon>
        <taxon>Methanobacteriota</taxon>
        <taxon>Methanomada group</taxon>
        <taxon>Methanobacteria</taxon>
        <taxon>Methanobacteriales</taxon>
        <taxon>Methanobacteriaceae</taxon>
        <taxon>Methanobrevibacter</taxon>
    </lineage>
</organism>
<keyword evidence="7" id="KW-0862">Zinc</keyword>
<evidence type="ECO:0000256" key="11">
    <source>
        <dbReference type="ARBA" id="ARBA00023268"/>
    </source>
</evidence>
<dbReference type="InterPro" id="IPR012319">
    <property type="entry name" value="FPG_cat"/>
</dbReference>
<dbReference type="GO" id="GO:0006284">
    <property type="term" value="P:base-excision repair"/>
    <property type="evidence" value="ECO:0007669"/>
    <property type="project" value="InterPro"/>
</dbReference>
<evidence type="ECO:0000256" key="2">
    <source>
        <dbReference type="ARBA" id="ARBA00009409"/>
    </source>
</evidence>
<dbReference type="Proteomes" id="UP000077275">
    <property type="component" value="Unassembled WGS sequence"/>
</dbReference>
<keyword evidence="17" id="KW-1185">Reference proteome</keyword>
<keyword evidence="4" id="KW-0227">DNA damage</keyword>
<dbReference type="InterPro" id="IPR035937">
    <property type="entry name" value="FPG_N"/>
</dbReference>
<name>A0A166DGP9_9EURY</name>
<keyword evidence="11" id="KW-0511">Multifunctional enzyme</keyword>
<dbReference type="PATRIC" id="fig|47311.3.peg.1547"/>
<keyword evidence="9" id="KW-0234">DNA repair</keyword>
<comment type="catalytic activity">
    <reaction evidence="1">
        <text>Hydrolysis of DNA containing ring-opened 7-methylguanine residues, releasing 2,6-diamino-4-hydroxy-5-(N-methyl)formamidopyrimidine.</text>
        <dbReference type="EC" id="3.2.2.23"/>
    </reaction>
</comment>
<evidence type="ECO:0000256" key="4">
    <source>
        <dbReference type="ARBA" id="ARBA00022763"/>
    </source>
</evidence>
<keyword evidence="10 16" id="KW-0456">Lyase</keyword>
<feature type="domain" description="Formamidopyrimidine-DNA glycosylase catalytic" evidence="15">
    <location>
        <begin position="2"/>
        <end position="107"/>
    </location>
</feature>
<dbReference type="PROSITE" id="PS51066">
    <property type="entry name" value="ZF_FPG_2"/>
    <property type="match status" value="1"/>
</dbReference>
<keyword evidence="5 13" id="KW-0863">Zinc-finger</keyword>
<dbReference type="InterPro" id="IPR010979">
    <property type="entry name" value="Ribosomal_uS13-like_H2TH"/>
</dbReference>
<dbReference type="Gene3D" id="1.10.8.50">
    <property type="match status" value="1"/>
</dbReference>
<dbReference type="AlphaFoldDB" id="A0A166DGP9"/>
<dbReference type="EC" id="4.2.99.18" evidence="16"/>
<evidence type="ECO:0000259" key="14">
    <source>
        <dbReference type="PROSITE" id="PS51066"/>
    </source>
</evidence>
<feature type="domain" description="FPG-type" evidence="14">
    <location>
        <begin position="230"/>
        <end position="273"/>
    </location>
</feature>
<evidence type="ECO:0000256" key="3">
    <source>
        <dbReference type="ARBA" id="ARBA00022723"/>
    </source>
</evidence>
<evidence type="ECO:0000313" key="17">
    <source>
        <dbReference type="Proteomes" id="UP000077275"/>
    </source>
</evidence>
<keyword evidence="6 16" id="KW-0378">Hydrolase</keyword>
<proteinExistence type="inferred from homology"/>
<dbReference type="Pfam" id="PF06831">
    <property type="entry name" value="H2TH"/>
    <property type="match status" value="1"/>
</dbReference>
<keyword evidence="8" id="KW-0238">DNA-binding</keyword>
<dbReference type="PANTHER" id="PTHR22993">
    <property type="entry name" value="FORMAMIDOPYRIMIDINE-DNA GLYCOSYLASE"/>
    <property type="match status" value="1"/>
</dbReference>
<dbReference type="PANTHER" id="PTHR22993:SF9">
    <property type="entry name" value="FORMAMIDOPYRIMIDINE-DNA GLYCOSYLASE"/>
    <property type="match status" value="1"/>
</dbReference>
<dbReference type="SUPFAM" id="SSF57716">
    <property type="entry name" value="Glucocorticoid receptor-like (DNA-binding domain)"/>
    <property type="match status" value="1"/>
</dbReference>
<evidence type="ECO:0000259" key="15">
    <source>
        <dbReference type="PROSITE" id="PS51068"/>
    </source>
</evidence>
<evidence type="ECO:0000256" key="6">
    <source>
        <dbReference type="ARBA" id="ARBA00022801"/>
    </source>
</evidence>
<comment type="similarity">
    <text evidence="2">Belongs to the FPG family.</text>
</comment>
<evidence type="ECO:0000256" key="5">
    <source>
        <dbReference type="ARBA" id="ARBA00022771"/>
    </source>
</evidence>
<evidence type="ECO:0000256" key="7">
    <source>
        <dbReference type="ARBA" id="ARBA00022833"/>
    </source>
</evidence>
<dbReference type="Gene3D" id="3.20.190.10">
    <property type="entry name" value="MutM-like, N-terminal"/>
    <property type="match status" value="1"/>
</dbReference>
<accession>A0A166DGP9</accession>
<reference evidence="16 17" key="1">
    <citation type="submission" date="2016-04" db="EMBL/GenBank/DDBJ databases">
        <title>Genome sequence of Methanobrevibacter cuticularis DSM 11139.</title>
        <authorList>
            <person name="Poehlein A."/>
            <person name="Seedorf H."/>
            <person name="Daniel R."/>
        </authorList>
    </citation>
    <scope>NUCLEOTIDE SEQUENCE [LARGE SCALE GENOMIC DNA]</scope>
    <source>
        <strain evidence="16 17">DSM 11139</strain>
    </source>
</reference>
<sequence>MMEFPESHSLSKELNKTIKGKKIVQVIAENSPHKFAFYYGDPKQYNDLLKGKTITESNAYGGQLEIIAEDTKIVLSDGAIIRYLSKDNEIPEKNQLIIKFEDSSAIYCTIQMYAHIHVTLTKDYENEYYEIAKAKPSPLSDDFSTKYFEGLILDLRSTTTLKSFLATKQRIPGLGNGTLQDILFNAKLHPKSNIKNLSLDDKERLFKSIKETLKRMTEASGRNTEKTLFNTFGKYKTILSAKTFKDPCPVCGNKIIKEAYMGGTVYYCPKCQPINK</sequence>
<dbReference type="STRING" id="47311.MBCUT_14160"/>
<evidence type="ECO:0000256" key="1">
    <source>
        <dbReference type="ARBA" id="ARBA00001668"/>
    </source>
</evidence>
<dbReference type="SUPFAM" id="SSF81624">
    <property type="entry name" value="N-terminal domain of MutM-like DNA repair proteins"/>
    <property type="match status" value="1"/>
</dbReference>
<evidence type="ECO:0000256" key="8">
    <source>
        <dbReference type="ARBA" id="ARBA00023125"/>
    </source>
</evidence>
<dbReference type="SMART" id="SM01232">
    <property type="entry name" value="H2TH"/>
    <property type="match status" value="1"/>
</dbReference>
<dbReference type="RefSeq" id="WP_067259985.1">
    <property type="nucleotide sequence ID" value="NZ_LWMW01000114.1"/>
</dbReference>
<gene>
    <name evidence="16" type="primary">mutM</name>
    <name evidence="16" type="ORF">MBCUT_14160</name>
</gene>
<evidence type="ECO:0000256" key="10">
    <source>
        <dbReference type="ARBA" id="ARBA00023239"/>
    </source>
</evidence>
<evidence type="ECO:0000256" key="9">
    <source>
        <dbReference type="ARBA" id="ARBA00023204"/>
    </source>
</evidence>
<dbReference type="GO" id="GO:0034039">
    <property type="term" value="F:8-oxo-7,8-dihydroguanine DNA N-glycosylase activity"/>
    <property type="evidence" value="ECO:0007669"/>
    <property type="project" value="TreeGrafter"/>
</dbReference>
<comment type="caution">
    <text evidence="16">The sequence shown here is derived from an EMBL/GenBank/DDBJ whole genome shotgun (WGS) entry which is preliminary data.</text>
</comment>
<keyword evidence="3" id="KW-0479">Metal-binding</keyword>
<dbReference type="EC" id="3.2.2.23" evidence="16"/>
<evidence type="ECO:0000256" key="12">
    <source>
        <dbReference type="ARBA" id="ARBA00023295"/>
    </source>
</evidence>
<dbReference type="SUPFAM" id="SSF46946">
    <property type="entry name" value="S13-like H2TH domain"/>
    <property type="match status" value="1"/>
</dbReference>